<evidence type="ECO:0000313" key="6">
    <source>
        <dbReference type="EMBL" id="GAL83605.1"/>
    </source>
</evidence>
<dbReference type="EMBL" id="BBLT01000001">
    <property type="protein sequence ID" value="GAL83605.1"/>
    <property type="molecule type" value="Genomic_DNA"/>
</dbReference>
<dbReference type="GO" id="GO:0030975">
    <property type="term" value="F:thiamine binding"/>
    <property type="evidence" value="ECO:0007669"/>
    <property type="project" value="TreeGrafter"/>
</dbReference>
<dbReference type="SUPFAM" id="SSF53850">
    <property type="entry name" value="Periplasmic binding protein-like II"/>
    <property type="match status" value="1"/>
</dbReference>
<proteinExistence type="predicted"/>
<evidence type="ECO:0008006" key="8">
    <source>
        <dbReference type="Google" id="ProtNLM"/>
    </source>
</evidence>
<dbReference type="AlphaFoldDB" id="A0A098L9K1"/>
<dbReference type="GO" id="GO:0030976">
    <property type="term" value="F:thiamine pyrophosphate binding"/>
    <property type="evidence" value="ECO:0007669"/>
    <property type="project" value="TreeGrafter"/>
</dbReference>
<feature type="coiled-coil region" evidence="5">
    <location>
        <begin position="28"/>
        <end position="58"/>
    </location>
</feature>
<name>A0A098L9K1_9BACT</name>
<evidence type="ECO:0000256" key="2">
    <source>
        <dbReference type="ARBA" id="ARBA00022448"/>
    </source>
</evidence>
<keyword evidence="4" id="KW-0574">Periplasm</keyword>
<dbReference type="Proteomes" id="UP000030185">
    <property type="component" value="Unassembled WGS sequence"/>
</dbReference>
<organism evidence="6 7">
    <name type="scientific">Sporocytophaga myxococcoides</name>
    <dbReference type="NCBI Taxonomy" id="153721"/>
    <lineage>
        <taxon>Bacteria</taxon>
        <taxon>Pseudomonadati</taxon>
        <taxon>Bacteroidota</taxon>
        <taxon>Cytophagia</taxon>
        <taxon>Cytophagales</taxon>
        <taxon>Cytophagaceae</taxon>
        <taxon>Sporocytophaga</taxon>
    </lineage>
</organism>
<evidence type="ECO:0000256" key="3">
    <source>
        <dbReference type="ARBA" id="ARBA00022729"/>
    </source>
</evidence>
<dbReference type="Pfam" id="PF13343">
    <property type="entry name" value="SBP_bac_6"/>
    <property type="match status" value="1"/>
</dbReference>
<comment type="caution">
    <text evidence="6">The sequence shown here is derived from an EMBL/GenBank/DDBJ whole genome shotgun (WGS) entry which is preliminary data.</text>
</comment>
<evidence type="ECO:0000256" key="1">
    <source>
        <dbReference type="ARBA" id="ARBA00004418"/>
    </source>
</evidence>
<keyword evidence="5" id="KW-0175">Coiled coil</keyword>
<dbReference type="GO" id="GO:0030288">
    <property type="term" value="C:outer membrane-bounded periplasmic space"/>
    <property type="evidence" value="ECO:0007669"/>
    <property type="project" value="TreeGrafter"/>
</dbReference>
<keyword evidence="2" id="KW-0813">Transport</keyword>
<comment type="subcellular location">
    <subcellularLocation>
        <location evidence="1">Periplasm</location>
    </subcellularLocation>
</comment>
<evidence type="ECO:0000256" key="5">
    <source>
        <dbReference type="SAM" id="Coils"/>
    </source>
</evidence>
<dbReference type="PANTHER" id="PTHR30006:SF3">
    <property type="entry name" value="THIAMINE-BINDING PERIPLASMIC PROTEIN"/>
    <property type="match status" value="1"/>
</dbReference>
<accession>A0A098L9K1</accession>
<keyword evidence="7" id="KW-1185">Reference proteome</keyword>
<dbReference type="Gene3D" id="3.40.190.10">
    <property type="entry name" value="Periplasmic binding protein-like II"/>
    <property type="match status" value="2"/>
</dbReference>
<sequence>MFCKLKDDREGISSKVKHCNRSIHFNVNVNIKTKVMKYQNEKEELDSLYALAKEEQRNSDKKFLVWAGGDSPNQQDQLYHQFKNRFPEIDIEIIVDLSKYHDIKIYEQLNDGYLEPDVTMLQTLNDFENWKKMEVLEPFKPEGFKHIREGYSDPDGHFIAAFIFAFLPQYAKEGVGFVPGNYKDFLNPVFKDKLVMTPPHDDDAVLYVFDKIIQKYGVKFLYELKKQNPVFVRGTAAPAALVGQEGFLGNIVGYPAYPDQPSLSFIPKDEFFISWPQRAAMFKLTKNKASARLFLAYVASFEYQNSRGFWSTRTDVTEMGGLEPLQNYKNTDPLGFIEWMRDREHIHELRSLFTEIFGEVKGESPLKDQSLLRVYYNTL</sequence>
<gene>
    <name evidence="6" type="ORF">MYP_832</name>
</gene>
<keyword evidence="3" id="KW-0732">Signal</keyword>
<dbReference type="eggNOG" id="COG1840">
    <property type="taxonomic scope" value="Bacteria"/>
</dbReference>
<evidence type="ECO:0000256" key="4">
    <source>
        <dbReference type="ARBA" id="ARBA00022764"/>
    </source>
</evidence>
<dbReference type="STRING" id="153721.MYP_832"/>
<dbReference type="PANTHER" id="PTHR30006">
    <property type="entry name" value="THIAMINE-BINDING PERIPLASMIC PROTEIN-RELATED"/>
    <property type="match status" value="1"/>
</dbReference>
<dbReference type="GO" id="GO:0015888">
    <property type="term" value="P:thiamine transport"/>
    <property type="evidence" value="ECO:0007669"/>
    <property type="project" value="TreeGrafter"/>
</dbReference>
<protein>
    <recommendedName>
        <fullName evidence="8">Iron ABC transporter substrate-binding protein</fullName>
    </recommendedName>
</protein>
<reference evidence="6 7" key="1">
    <citation type="submission" date="2014-09" db="EMBL/GenBank/DDBJ databases">
        <title>Sporocytophaga myxococcoides PG-01 genome sequencing.</title>
        <authorList>
            <person name="Liu L."/>
            <person name="Gao P.J."/>
            <person name="Chen G.J."/>
            <person name="Wang L.S."/>
        </authorList>
    </citation>
    <scope>NUCLEOTIDE SEQUENCE [LARGE SCALE GENOMIC DNA]</scope>
    <source>
        <strain evidence="6 7">PG-01</strain>
    </source>
</reference>
<evidence type="ECO:0000313" key="7">
    <source>
        <dbReference type="Proteomes" id="UP000030185"/>
    </source>
</evidence>